<protein>
    <submittedName>
        <fullName evidence="3">Aldo/keto reductase</fullName>
    </submittedName>
</protein>
<dbReference type="InterPro" id="IPR023210">
    <property type="entry name" value="NADP_OxRdtase_dom"/>
</dbReference>
<dbReference type="Proteomes" id="UP000291933">
    <property type="component" value="Unassembled WGS sequence"/>
</dbReference>
<comment type="caution">
    <text evidence="3">The sequence shown here is derived from an EMBL/GenBank/DDBJ whole genome shotgun (WGS) entry which is preliminary data.</text>
</comment>
<dbReference type="EMBL" id="SDMR01000020">
    <property type="protein sequence ID" value="TBT93034.1"/>
    <property type="molecule type" value="Genomic_DNA"/>
</dbReference>
<dbReference type="GO" id="GO:0005829">
    <property type="term" value="C:cytosol"/>
    <property type="evidence" value="ECO:0007669"/>
    <property type="project" value="TreeGrafter"/>
</dbReference>
<dbReference type="SUPFAM" id="SSF51430">
    <property type="entry name" value="NAD(P)-linked oxidoreductase"/>
    <property type="match status" value="1"/>
</dbReference>
<dbReference type="GO" id="GO:0016491">
    <property type="term" value="F:oxidoreductase activity"/>
    <property type="evidence" value="ECO:0007669"/>
    <property type="project" value="UniProtKB-KW"/>
</dbReference>
<dbReference type="InterPro" id="IPR050523">
    <property type="entry name" value="AKR_Detox_Biosynth"/>
</dbReference>
<dbReference type="InterPro" id="IPR036812">
    <property type="entry name" value="NAD(P)_OxRdtase_dom_sf"/>
</dbReference>
<evidence type="ECO:0000313" key="4">
    <source>
        <dbReference type="Proteomes" id="UP000291933"/>
    </source>
</evidence>
<evidence type="ECO:0000256" key="1">
    <source>
        <dbReference type="ARBA" id="ARBA00023002"/>
    </source>
</evidence>
<evidence type="ECO:0000313" key="3">
    <source>
        <dbReference type="EMBL" id="TBT93034.1"/>
    </source>
</evidence>
<feature type="domain" description="NADP-dependent oxidoreductase" evidence="2">
    <location>
        <begin position="16"/>
        <end position="305"/>
    </location>
</feature>
<dbReference type="AlphaFoldDB" id="A0A4Q9KI21"/>
<keyword evidence="4" id="KW-1185">Reference proteome</keyword>
<evidence type="ECO:0000259" key="2">
    <source>
        <dbReference type="Pfam" id="PF00248"/>
    </source>
</evidence>
<dbReference type="PANTHER" id="PTHR43364:SF4">
    <property type="entry name" value="NAD(P)-LINKED OXIDOREDUCTASE SUPERFAMILY PROTEIN"/>
    <property type="match status" value="1"/>
</dbReference>
<gene>
    <name evidence="3" type="ORF">ET996_12955</name>
</gene>
<dbReference type="Gene3D" id="3.20.20.100">
    <property type="entry name" value="NADP-dependent oxidoreductase domain"/>
    <property type="match status" value="1"/>
</dbReference>
<name>A0A4Q9KI21_PROTD</name>
<dbReference type="RefSeq" id="WP_131172983.1">
    <property type="nucleotide sequence ID" value="NZ_FXTL01000021.1"/>
</dbReference>
<proteinExistence type="predicted"/>
<reference evidence="3 4" key="1">
    <citation type="submission" date="2019-01" db="EMBL/GenBank/DDBJ databases">
        <title>Lactibacter flavus gen. nov., sp. nov., a novel bacterium of the family Propionibacteriaceae isolated from raw milk and dairy products.</title>
        <authorList>
            <person name="Huptas C."/>
            <person name="Wenning M."/>
            <person name="Breitenwieser F."/>
            <person name="Doll E."/>
            <person name="Von Neubeck M."/>
            <person name="Busse H.-J."/>
            <person name="Scherer S."/>
        </authorList>
    </citation>
    <scope>NUCLEOTIDE SEQUENCE [LARGE SCALE GENOMIC DNA]</scope>
    <source>
        <strain evidence="3 4">DSM 22130</strain>
    </source>
</reference>
<keyword evidence="1" id="KW-0560">Oxidoreductase</keyword>
<dbReference type="OrthoDB" id="3664926at2"/>
<dbReference type="Pfam" id="PF00248">
    <property type="entry name" value="Aldo_ket_red"/>
    <property type="match status" value="1"/>
</dbReference>
<organism evidence="3 4">
    <name type="scientific">Propioniciclava tarda</name>
    <dbReference type="NCBI Taxonomy" id="433330"/>
    <lineage>
        <taxon>Bacteria</taxon>
        <taxon>Bacillati</taxon>
        <taxon>Actinomycetota</taxon>
        <taxon>Actinomycetes</taxon>
        <taxon>Propionibacteriales</taxon>
        <taxon>Propionibacteriaceae</taxon>
        <taxon>Propioniciclava</taxon>
    </lineage>
</organism>
<sequence length="319" mass="34263">MDHRRLGVHGPLVSSVGLGCNNFSRPGTATETLEESVAVIHAALDAGVTFLDGADIYGGAIGRSEEFIGVALAGRRDEVVLATKFGHADFDAYPGLALGPKGGERYIRYAIEQSLRRLRTDHIDLYQLHTPDPQTPIAETLGVLADLVDEGKVRFLGITQCDAEFVAAAADWARDTGRPGFVSAQHEYSLLARSAEARLLPEVARRGWGFLPFFPLFNGLLTGKYAADGGGQGRLRSIKTGVLEGVDWAQLDAFRALCDDAGLTMLEASIGWLLAQWTVSSVIAGATRPEQVRANAQATTLDADLADRVGALFAQPRRF</sequence>
<accession>A0A4Q9KI21</accession>
<dbReference type="PANTHER" id="PTHR43364">
    <property type="entry name" value="NADH-SPECIFIC METHYLGLYOXAL REDUCTASE-RELATED"/>
    <property type="match status" value="1"/>
</dbReference>
<dbReference type="PROSITE" id="PS51257">
    <property type="entry name" value="PROKAR_LIPOPROTEIN"/>
    <property type="match status" value="1"/>
</dbReference>